<dbReference type="AlphaFoldDB" id="A0A1I4WCC8"/>
<dbReference type="EMBL" id="FOVF01000004">
    <property type="protein sequence ID" value="SFN11298.1"/>
    <property type="molecule type" value="Genomic_DNA"/>
</dbReference>
<reference evidence="3 4" key="1">
    <citation type="submission" date="2016-10" db="EMBL/GenBank/DDBJ databases">
        <authorList>
            <person name="de Groot N.N."/>
        </authorList>
    </citation>
    <scope>NUCLEOTIDE SEQUENCE [LARGE SCALE GENOMIC DNA]</scope>
    <source>
        <strain evidence="3 4">CGMCC 1.7659</strain>
    </source>
</reference>
<sequence length="576" mass="62368">MSDLDRLKQILLAEEREKLQRAEQRVAELEQKNRELSALLPALVRAAPQEPMTRALASPVAAALGSAVRDNRNSIVDALFPVIGPIIRKAIAEALRGLMSDLNRVLEYGFSPRGVRWRIEAWRSGVPFAQIVLRHTLRYGIDHVFLIERDSGLVLHRQSSPGLPDLDADAIAGMLTAIGEFVRDSVGRDGGDSLEAARVGDHLLWVLDGPRVSLACFITGVPPNSLRAVLSDRLEQIHAQLPADARSEPAAEWETALNPAAIIAASAELNDRDGAPASKRASRWPLIFVLVLVLGALAWYFVRIERWNARVDAVRTALVAHPGFLLGQIDSRPWKALAIHGLLDADAEPIEPLLGAVDLGGVEPELKLDGYLSTADAVLLRRARRLLRPPDGVGLSVDRGVLGVTGVADAAWVEAGRSQAPWIAGLHGVEWRVSARVEETPDPQLEARTAARAELGTLAEALAADRAEFVDDLDPDADGAAFAGRAVAAITRARQLAERAGVALRLRIIGHTDSSGTEEINRRLRVQRADWLRDRLREAGVPATLLQESRMDEVAGQGASTFRGASVELVVAEPQP</sequence>
<organism evidence="3 4">
    <name type="scientific">Dokdonella immobilis</name>
    <dbReference type="NCBI Taxonomy" id="578942"/>
    <lineage>
        <taxon>Bacteria</taxon>
        <taxon>Pseudomonadati</taxon>
        <taxon>Pseudomonadota</taxon>
        <taxon>Gammaproteobacteria</taxon>
        <taxon>Lysobacterales</taxon>
        <taxon>Rhodanobacteraceae</taxon>
        <taxon>Dokdonella</taxon>
    </lineage>
</organism>
<dbReference type="OrthoDB" id="5347798at2"/>
<dbReference type="Gene3D" id="3.30.1330.60">
    <property type="entry name" value="OmpA-like domain"/>
    <property type="match status" value="1"/>
</dbReference>
<accession>A0A1I4WCC8</accession>
<dbReference type="STRING" id="578942.SAMN05216289_104181"/>
<gene>
    <name evidence="3" type="ORF">SAMN05216289_104181</name>
</gene>
<dbReference type="SUPFAM" id="SSF103088">
    <property type="entry name" value="OmpA-like"/>
    <property type="match status" value="1"/>
</dbReference>
<dbReference type="Proteomes" id="UP000198575">
    <property type="component" value="Unassembled WGS sequence"/>
</dbReference>
<evidence type="ECO:0000313" key="3">
    <source>
        <dbReference type="EMBL" id="SFN11298.1"/>
    </source>
</evidence>
<evidence type="ECO:0000256" key="1">
    <source>
        <dbReference type="SAM" id="Coils"/>
    </source>
</evidence>
<dbReference type="RefSeq" id="WP_092405528.1">
    <property type="nucleotide sequence ID" value="NZ_FOVF01000004.1"/>
</dbReference>
<keyword evidence="2" id="KW-1133">Transmembrane helix</keyword>
<protein>
    <recommendedName>
        <fullName evidence="5">Outer membrane protein OmpA</fullName>
    </recommendedName>
</protein>
<keyword evidence="4" id="KW-1185">Reference proteome</keyword>
<feature type="coiled-coil region" evidence="1">
    <location>
        <begin position="12"/>
        <end position="46"/>
    </location>
</feature>
<dbReference type="InterPro" id="IPR036737">
    <property type="entry name" value="OmpA-like_sf"/>
</dbReference>
<evidence type="ECO:0000313" key="4">
    <source>
        <dbReference type="Proteomes" id="UP000198575"/>
    </source>
</evidence>
<keyword evidence="1" id="KW-0175">Coiled coil</keyword>
<proteinExistence type="predicted"/>
<name>A0A1I4WCC8_9GAMM</name>
<evidence type="ECO:0008006" key="5">
    <source>
        <dbReference type="Google" id="ProtNLM"/>
    </source>
</evidence>
<evidence type="ECO:0000256" key="2">
    <source>
        <dbReference type="SAM" id="Phobius"/>
    </source>
</evidence>
<keyword evidence="2" id="KW-0472">Membrane</keyword>
<feature type="transmembrane region" description="Helical" evidence="2">
    <location>
        <begin position="284"/>
        <end position="302"/>
    </location>
</feature>
<keyword evidence="2" id="KW-0812">Transmembrane</keyword>